<dbReference type="PANTHER" id="PTHR46401">
    <property type="entry name" value="GLYCOSYLTRANSFERASE WBBK-RELATED"/>
    <property type="match status" value="1"/>
</dbReference>
<evidence type="ECO:0000259" key="3">
    <source>
        <dbReference type="Pfam" id="PF13579"/>
    </source>
</evidence>
<evidence type="ECO:0000313" key="5">
    <source>
        <dbReference type="Proteomes" id="UP000185860"/>
    </source>
</evidence>
<dbReference type="Gene3D" id="3.40.50.2000">
    <property type="entry name" value="Glycogen Phosphorylase B"/>
    <property type="match status" value="2"/>
</dbReference>
<dbReference type="OrthoDB" id="9811902at2"/>
<dbReference type="Pfam" id="PF00534">
    <property type="entry name" value="Glycos_transf_1"/>
    <property type="match status" value="1"/>
</dbReference>
<sequence>MEIIHGKSKLQRLLTPQSSGIKEENTSKPHHPVRLSIITQFYPPDYAPTGQLIEELSTQLRHQGLHIHVFTGQPGYAFKKESAPTIERRDKLLIRRSRTARLWPQRIRGKAVNGLLFCLRSAFHLLKTCWRGDILLLTTAPPFLPLLGYLANLCFGLPYVCLLYDLYPDVAVELKVVPGHHWVVKFWNFINRQVWKNAKGIIVLSSTMKERIVAKCPEVADKITVIHSWANPDLIVPIPKKDNWFAHKYNLVEKFTVLYSGNMGRCHDMETIMEAAQQLQDKPIQFVFIGGGAKRKLCEEQVASLGLKNCLFLPYQDKQYLPYSLTACDLSLVSVSEGMEGLVAPSKLYGILAAGRPVGIVCEEHSYLCELVKEAKCGKTFRNGDATGLAEFVSRLAANKQLANQLGKAGRRYFQSNFTLEIIAKEYAQVLCKPVVSEPECDRSILMRQFR</sequence>
<name>A0A1U7IT62_9CYAN</name>
<dbReference type="Proteomes" id="UP000185860">
    <property type="component" value="Unassembled WGS sequence"/>
</dbReference>
<dbReference type="AlphaFoldDB" id="A0A1U7IT62"/>
<dbReference type="CDD" id="cd03794">
    <property type="entry name" value="GT4_WbuB-like"/>
    <property type="match status" value="1"/>
</dbReference>
<dbReference type="GO" id="GO:0009103">
    <property type="term" value="P:lipopolysaccharide biosynthetic process"/>
    <property type="evidence" value="ECO:0007669"/>
    <property type="project" value="TreeGrafter"/>
</dbReference>
<reference evidence="4 5" key="1">
    <citation type="submission" date="2016-11" db="EMBL/GenBank/DDBJ databases">
        <title>Draft Genome Sequences of Nine Cyanobacterial Strains from Diverse Habitats.</title>
        <authorList>
            <person name="Zhu T."/>
            <person name="Hou S."/>
            <person name="Lu X."/>
            <person name="Hess W.R."/>
        </authorList>
    </citation>
    <scope>NUCLEOTIDE SEQUENCE [LARGE SCALE GENOMIC DNA]</scope>
    <source>
        <strain evidence="4 5">IAM M-71</strain>
    </source>
</reference>
<evidence type="ECO:0000259" key="2">
    <source>
        <dbReference type="Pfam" id="PF00534"/>
    </source>
</evidence>
<dbReference type="InterPro" id="IPR028098">
    <property type="entry name" value="Glyco_trans_4-like_N"/>
</dbReference>
<keyword evidence="1 4" id="KW-0808">Transferase</keyword>
<accession>A0A1U7IT62</accession>
<proteinExistence type="predicted"/>
<feature type="domain" description="Glycosyl transferase family 1" evidence="2">
    <location>
        <begin position="252"/>
        <end position="412"/>
    </location>
</feature>
<organism evidence="4 5">
    <name type="scientific">[Phormidium ambiguum] IAM M-71</name>
    <dbReference type="NCBI Taxonomy" id="454136"/>
    <lineage>
        <taxon>Bacteria</taxon>
        <taxon>Bacillati</taxon>
        <taxon>Cyanobacteriota</taxon>
        <taxon>Cyanophyceae</taxon>
        <taxon>Oscillatoriophycideae</taxon>
        <taxon>Aerosakkonematales</taxon>
        <taxon>Aerosakkonemataceae</taxon>
        <taxon>Floridanema</taxon>
    </lineage>
</organism>
<dbReference type="GO" id="GO:0016757">
    <property type="term" value="F:glycosyltransferase activity"/>
    <property type="evidence" value="ECO:0007669"/>
    <property type="project" value="InterPro"/>
</dbReference>
<dbReference type="SUPFAM" id="SSF53756">
    <property type="entry name" value="UDP-Glycosyltransferase/glycogen phosphorylase"/>
    <property type="match status" value="1"/>
</dbReference>
<protein>
    <submittedName>
        <fullName evidence="4">Glycosyltransferase WbuB</fullName>
    </submittedName>
</protein>
<gene>
    <name evidence="4" type="ORF">NIES2119_01985</name>
</gene>
<comment type="caution">
    <text evidence="4">The sequence shown here is derived from an EMBL/GenBank/DDBJ whole genome shotgun (WGS) entry which is preliminary data.</text>
</comment>
<dbReference type="Pfam" id="PF13579">
    <property type="entry name" value="Glyco_trans_4_4"/>
    <property type="match status" value="1"/>
</dbReference>
<dbReference type="InterPro" id="IPR001296">
    <property type="entry name" value="Glyco_trans_1"/>
</dbReference>
<dbReference type="PANTHER" id="PTHR46401:SF2">
    <property type="entry name" value="GLYCOSYLTRANSFERASE WBBK-RELATED"/>
    <property type="match status" value="1"/>
</dbReference>
<evidence type="ECO:0000313" key="4">
    <source>
        <dbReference type="EMBL" id="OKH40603.1"/>
    </source>
</evidence>
<dbReference type="EMBL" id="MRCE01000002">
    <property type="protein sequence ID" value="OKH40603.1"/>
    <property type="molecule type" value="Genomic_DNA"/>
</dbReference>
<feature type="domain" description="Glycosyltransferase subfamily 4-like N-terminal" evidence="3">
    <location>
        <begin position="53"/>
        <end position="228"/>
    </location>
</feature>
<dbReference type="STRING" id="454136.NIES2119_01985"/>
<evidence type="ECO:0000256" key="1">
    <source>
        <dbReference type="ARBA" id="ARBA00022679"/>
    </source>
</evidence>